<dbReference type="EMBL" id="QJKJ01009076">
    <property type="protein sequence ID" value="RDX77772.1"/>
    <property type="molecule type" value="Genomic_DNA"/>
</dbReference>
<gene>
    <name evidence="1" type="ORF">CR513_42051</name>
</gene>
<sequence length="82" mass="9470">MVKILTSQKKVKSDWRRAIDNFLSLSHNQTIDTKFCVLKVTMVIIVTRKENDNYLANVSGCKTLNEVDMNNYEILNTMHVGH</sequence>
<comment type="caution">
    <text evidence="1">The sequence shown here is derived from an EMBL/GenBank/DDBJ whole genome shotgun (WGS) entry which is preliminary data.</text>
</comment>
<accession>A0A371FHK8</accession>
<dbReference type="Proteomes" id="UP000257109">
    <property type="component" value="Unassembled WGS sequence"/>
</dbReference>
<evidence type="ECO:0000313" key="2">
    <source>
        <dbReference type="Proteomes" id="UP000257109"/>
    </source>
</evidence>
<organism evidence="1 2">
    <name type="scientific">Mucuna pruriens</name>
    <name type="common">Velvet bean</name>
    <name type="synonym">Dolichos pruriens</name>
    <dbReference type="NCBI Taxonomy" id="157652"/>
    <lineage>
        <taxon>Eukaryota</taxon>
        <taxon>Viridiplantae</taxon>
        <taxon>Streptophyta</taxon>
        <taxon>Embryophyta</taxon>
        <taxon>Tracheophyta</taxon>
        <taxon>Spermatophyta</taxon>
        <taxon>Magnoliopsida</taxon>
        <taxon>eudicotyledons</taxon>
        <taxon>Gunneridae</taxon>
        <taxon>Pentapetalae</taxon>
        <taxon>rosids</taxon>
        <taxon>fabids</taxon>
        <taxon>Fabales</taxon>
        <taxon>Fabaceae</taxon>
        <taxon>Papilionoideae</taxon>
        <taxon>50 kb inversion clade</taxon>
        <taxon>NPAAA clade</taxon>
        <taxon>indigoferoid/millettioid clade</taxon>
        <taxon>Phaseoleae</taxon>
        <taxon>Mucuna</taxon>
    </lineage>
</organism>
<reference evidence="1" key="1">
    <citation type="submission" date="2018-05" db="EMBL/GenBank/DDBJ databases">
        <title>Draft genome of Mucuna pruriens seed.</title>
        <authorList>
            <person name="Nnadi N.E."/>
            <person name="Vos R."/>
            <person name="Hasami M.H."/>
            <person name="Devisetty U.K."/>
            <person name="Aguiy J.C."/>
        </authorList>
    </citation>
    <scope>NUCLEOTIDE SEQUENCE [LARGE SCALE GENOMIC DNA]</scope>
    <source>
        <strain evidence="1">JCA_2017</strain>
    </source>
</reference>
<feature type="non-terminal residue" evidence="1">
    <location>
        <position position="82"/>
    </location>
</feature>
<feature type="non-terminal residue" evidence="1">
    <location>
        <position position="1"/>
    </location>
</feature>
<dbReference type="AlphaFoldDB" id="A0A371FHK8"/>
<name>A0A371FHK8_MUCPR</name>
<keyword evidence="2" id="KW-1185">Reference proteome</keyword>
<protein>
    <submittedName>
        <fullName evidence="1">Uncharacterized protein</fullName>
    </submittedName>
</protein>
<evidence type="ECO:0000313" key="1">
    <source>
        <dbReference type="EMBL" id="RDX77772.1"/>
    </source>
</evidence>
<proteinExistence type="predicted"/>